<organism evidence="3 4">
    <name type="scientific">Martelella lutilitoris</name>
    <dbReference type="NCBI Taxonomy" id="2583532"/>
    <lineage>
        <taxon>Bacteria</taxon>
        <taxon>Pseudomonadati</taxon>
        <taxon>Pseudomonadota</taxon>
        <taxon>Alphaproteobacteria</taxon>
        <taxon>Hyphomicrobiales</taxon>
        <taxon>Aurantimonadaceae</taxon>
        <taxon>Martelella</taxon>
    </lineage>
</organism>
<evidence type="ECO:0000256" key="1">
    <source>
        <dbReference type="ARBA" id="ARBA00008791"/>
    </source>
</evidence>
<sequence>MFKKIIVPVDISVLDKGLDILTKASELLDPAGEIVLLHVVEEIPSYLAIDVPVDLMDSAVNDARDKLQELRARAKVDAEIELRTGPPAREILASAKAHKADLILVASHRPDFSNYLIGSTADRVVRHAACSVLVRR</sequence>
<dbReference type="PANTHER" id="PTHR46268:SF6">
    <property type="entry name" value="UNIVERSAL STRESS PROTEIN UP12"/>
    <property type="match status" value="1"/>
</dbReference>
<name>A0A5C4JQE5_9HYPH</name>
<dbReference type="CDD" id="cd00293">
    <property type="entry name" value="USP-like"/>
    <property type="match status" value="1"/>
</dbReference>
<dbReference type="PRINTS" id="PR01438">
    <property type="entry name" value="UNVRSLSTRESS"/>
</dbReference>
<dbReference type="SUPFAM" id="SSF52402">
    <property type="entry name" value="Adenine nucleotide alpha hydrolases-like"/>
    <property type="match status" value="1"/>
</dbReference>
<dbReference type="PANTHER" id="PTHR46268">
    <property type="entry name" value="STRESS RESPONSE PROTEIN NHAX"/>
    <property type="match status" value="1"/>
</dbReference>
<dbReference type="InterPro" id="IPR014729">
    <property type="entry name" value="Rossmann-like_a/b/a_fold"/>
</dbReference>
<dbReference type="EMBL" id="VCLB01000006">
    <property type="protein sequence ID" value="TNB47636.1"/>
    <property type="molecule type" value="Genomic_DNA"/>
</dbReference>
<comment type="caution">
    <text evidence="3">The sequence shown here is derived from an EMBL/GenBank/DDBJ whole genome shotgun (WGS) entry which is preliminary data.</text>
</comment>
<evidence type="ECO:0000313" key="3">
    <source>
        <dbReference type="EMBL" id="TNB47636.1"/>
    </source>
</evidence>
<dbReference type="Pfam" id="PF00582">
    <property type="entry name" value="Usp"/>
    <property type="match status" value="1"/>
</dbReference>
<dbReference type="AlphaFoldDB" id="A0A5C4JQE5"/>
<accession>A0A5C4JQE5</accession>
<gene>
    <name evidence="3" type="ORF">FF124_12345</name>
</gene>
<feature type="domain" description="UspA" evidence="2">
    <location>
        <begin position="1"/>
        <end position="134"/>
    </location>
</feature>
<protein>
    <submittedName>
        <fullName evidence="3">Universal stress protein</fullName>
    </submittedName>
</protein>
<dbReference type="RefSeq" id="WP_138748797.1">
    <property type="nucleotide sequence ID" value="NZ_VCLB01000006.1"/>
</dbReference>
<dbReference type="InterPro" id="IPR006016">
    <property type="entry name" value="UspA"/>
</dbReference>
<dbReference type="OrthoDB" id="9792500at2"/>
<reference evidence="3 4" key="1">
    <citation type="submission" date="2019-06" db="EMBL/GenBank/DDBJ databases">
        <title>Martelella lutilitoris sp. nov., isolated from a tidal mudflat.</title>
        <authorList>
            <person name="Kim Y.-J."/>
        </authorList>
    </citation>
    <scope>NUCLEOTIDE SEQUENCE [LARGE SCALE GENOMIC DNA]</scope>
    <source>
        <strain evidence="3 4">GH2-6</strain>
    </source>
</reference>
<evidence type="ECO:0000259" key="2">
    <source>
        <dbReference type="Pfam" id="PF00582"/>
    </source>
</evidence>
<dbReference type="Proteomes" id="UP000307874">
    <property type="component" value="Unassembled WGS sequence"/>
</dbReference>
<evidence type="ECO:0000313" key="4">
    <source>
        <dbReference type="Proteomes" id="UP000307874"/>
    </source>
</evidence>
<keyword evidence="4" id="KW-1185">Reference proteome</keyword>
<dbReference type="Gene3D" id="3.40.50.620">
    <property type="entry name" value="HUPs"/>
    <property type="match status" value="1"/>
</dbReference>
<proteinExistence type="inferred from homology"/>
<comment type="similarity">
    <text evidence="1">Belongs to the universal stress protein A family.</text>
</comment>
<dbReference type="InterPro" id="IPR006015">
    <property type="entry name" value="Universal_stress_UspA"/>
</dbReference>